<gene>
    <name evidence="1" type="ORF">KUCAC02_030485</name>
</gene>
<dbReference type="EMBL" id="CM043789">
    <property type="protein sequence ID" value="KAI4827058.1"/>
    <property type="molecule type" value="Genomic_DNA"/>
</dbReference>
<comment type="caution">
    <text evidence="1">The sequence shown here is derived from an EMBL/GenBank/DDBJ whole genome shotgun (WGS) entry which is preliminary data.</text>
</comment>
<evidence type="ECO:0000313" key="1">
    <source>
        <dbReference type="EMBL" id="KAI4827058.1"/>
    </source>
</evidence>
<accession>A0ACB9XK87</accession>
<sequence length="99" mass="11141">MRFKPVKSRSLVLREGKVMDRFRFSIEGAPIQTVSEKPEDILCKIFNSSLKDTTSVQATGQELERWLREVERWTGRDLVANAKPGSTNMASCGGYSGRC</sequence>
<evidence type="ECO:0000313" key="2">
    <source>
        <dbReference type="Proteomes" id="UP001057452"/>
    </source>
</evidence>
<dbReference type="Proteomes" id="UP001057452">
    <property type="component" value="Chromosome 5"/>
</dbReference>
<organism evidence="1 2">
    <name type="scientific">Chaenocephalus aceratus</name>
    <name type="common">Blackfin icefish</name>
    <name type="synonym">Chaenichthys aceratus</name>
    <dbReference type="NCBI Taxonomy" id="36190"/>
    <lineage>
        <taxon>Eukaryota</taxon>
        <taxon>Metazoa</taxon>
        <taxon>Chordata</taxon>
        <taxon>Craniata</taxon>
        <taxon>Vertebrata</taxon>
        <taxon>Euteleostomi</taxon>
        <taxon>Actinopterygii</taxon>
        <taxon>Neopterygii</taxon>
        <taxon>Teleostei</taxon>
        <taxon>Neoteleostei</taxon>
        <taxon>Acanthomorphata</taxon>
        <taxon>Eupercaria</taxon>
        <taxon>Perciformes</taxon>
        <taxon>Notothenioidei</taxon>
        <taxon>Channichthyidae</taxon>
        <taxon>Chaenocephalus</taxon>
    </lineage>
</organism>
<reference evidence="1" key="1">
    <citation type="submission" date="2022-05" db="EMBL/GenBank/DDBJ databases">
        <title>Chromosome-level genome of Chaenocephalus aceratus.</title>
        <authorList>
            <person name="Park H."/>
        </authorList>
    </citation>
    <scope>NUCLEOTIDE SEQUENCE</scope>
    <source>
        <strain evidence="1">KU_202001</strain>
    </source>
</reference>
<protein>
    <submittedName>
        <fullName evidence="1">Uncharacterized protein</fullName>
    </submittedName>
</protein>
<keyword evidence="2" id="KW-1185">Reference proteome</keyword>
<proteinExistence type="predicted"/>
<name>A0ACB9XK87_CHAAC</name>